<dbReference type="SUPFAM" id="SSF53756">
    <property type="entry name" value="UDP-Glycosyltransferase/glycogen phosphorylase"/>
    <property type="match status" value="1"/>
</dbReference>
<sequence length="240" mass="27674">MAQTKKSRVLFILTSPYRDLSFTKYVISDAMDHFDDILGKFSGQIYLPVEKCNNSLCLWHHPTGIFSYFRFMLKSLSFAFMKSYDTIITIHSLFFGLPLFAKLFGKKVILIDIGDWPEVVYYKLYYRLGPSIANIGYSFVFNIRKILVATVGEYYTNSFQTYYATGGKAHLLTGYINRVIKKIETSCSEVSVENKVYPSLLYIGRLDYEKGIIRLLKSYILSQRFDIPLIIVGDGPLKKK</sequence>
<protein>
    <recommendedName>
        <fullName evidence="3">Glycosyltransferase</fullName>
    </recommendedName>
</protein>
<dbReference type="KEGG" id="tcb:TCARB_0682"/>
<organism evidence="1 2">
    <name type="scientific">Thermofilum adornatum 1505</name>
    <dbReference type="NCBI Taxonomy" id="697581"/>
    <lineage>
        <taxon>Archaea</taxon>
        <taxon>Thermoproteota</taxon>
        <taxon>Thermoprotei</taxon>
        <taxon>Thermofilales</taxon>
        <taxon>Thermofilaceae</taxon>
        <taxon>Thermofilum</taxon>
    </lineage>
</organism>
<evidence type="ECO:0000313" key="1">
    <source>
        <dbReference type="EMBL" id="AJB41738.1"/>
    </source>
</evidence>
<dbReference type="Gene3D" id="3.40.50.2000">
    <property type="entry name" value="Glycogen Phosphorylase B"/>
    <property type="match status" value="2"/>
</dbReference>
<gene>
    <name evidence="1" type="ORF">TCARB_0682</name>
</gene>
<evidence type="ECO:0008006" key="3">
    <source>
        <dbReference type="Google" id="ProtNLM"/>
    </source>
</evidence>
<dbReference type="AlphaFoldDB" id="A0A3G1A6H1"/>
<dbReference type="RefSeq" id="WP_052886688.1">
    <property type="nucleotide sequence ID" value="NZ_CP007493.1"/>
</dbReference>
<proteinExistence type="predicted"/>
<accession>A0A3G1A6H1</accession>
<name>A0A3G1A6H1_9CREN</name>
<dbReference type="STRING" id="697581.TCARB_0682"/>
<dbReference type="EMBL" id="CP007493">
    <property type="protein sequence ID" value="AJB41738.1"/>
    <property type="molecule type" value="Genomic_DNA"/>
</dbReference>
<dbReference type="GeneID" id="25406123"/>
<evidence type="ECO:0000313" key="2">
    <source>
        <dbReference type="Proteomes" id="UP000266720"/>
    </source>
</evidence>
<reference evidence="2" key="1">
    <citation type="book" date="2010" name="EXTREMOPHILES" publisher="0:0-0">
        <title>Complete genome sequences of ten hyperthermophilic archaea reveal their metabolic capabilities and possible ecological roles.</title>
        <editorList>
            <person name="?"/>
        </editorList>
        <authorList>
            <person name="Ravin N.V."/>
            <person name="Mardanov A.V."/>
            <person name="Bonch-Osmolovskaya E.A."/>
            <person name="Skryabin K.G."/>
        </authorList>
    </citation>
    <scope>NUCLEOTIDE SEQUENCE [LARGE SCALE GENOMIC DNA]</scope>
    <source>
        <strain evidence="2">1505</strain>
    </source>
</reference>
<dbReference type="Proteomes" id="UP000266720">
    <property type="component" value="Chromosome"/>
</dbReference>